<dbReference type="Proteomes" id="UP001231189">
    <property type="component" value="Unassembled WGS sequence"/>
</dbReference>
<dbReference type="InterPro" id="IPR056924">
    <property type="entry name" value="SH3_Tf2-1"/>
</dbReference>
<feature type="region of interest" description="Disordered" evidence="9">
    <location>
        <begin position="131"/>
        <end position="192"/>
    </location>
</feature>
<dbReference type="PANTHER" id="PTHR35046:SF9">
    <property type="entry name" value="RNA-DIRECTED DNA POLYMERASE"/>
    <property type="match status" value="1"/>
</dbReference>
<evidence type="ECO:0000256" key="6">
    <source>
        <dbReference type="ARBA" id="ARBA00022801"/>
    </source>
</evidence>
<dbReference type="Gene3D" id="3.10.20.370">
    <property type="match status" value="2"/>
</dbReference>
<feature type="domain" description="Integrase catalytic" evidence="13">
    <location>
        <begin position="2589"/>
        <end position="2763"/>
    </location>
</feature>
<dbReference type="InterPro" id="IPR021109">
    <property type="entry name" value="Peptidase_aspartic_dom_sf"/>
</dbReference>
<dbReference type="Pfam" id="PF00078">
    <property type="entry name" value="RVT_1"/>
    <property type="match status" value="2"/>
</dbReference>
<dbReference type="PROSITE" id="PS50994">
    <property type="entry name" value="INTEGRASE"/>
    <property type="match status" value="3"/>
</dbReference>
<dbReference type="InterPro" id="IPR041577">
    <property type="entry name" value="RT_RNaseH_2"/>
</dbReference>
<feature type="compositionally biased region" description="Basic and acidic residues" evidence="9">
    <location>
        <begin position="662"/>
        <end position="686"/>
    </location>
</feature>
<feature type="domain" description="Integrase catalytic" evidence="13">
    <location>
        <begin position="1181"/>
        <end position="1315"/>
    </location>
</feature>
<keyword evidence="10" id="KW-0732">Signal</keyword>
<dbReference type="PROSITE" id="PS50878">
    <property type="entry name" value="RT_POL"/>
    <property type="match status" value="2"/>
</dbReference>
<dbReference type="InterPro" id="IPR012337">
    <property type="entry name" value="RNaseH-like_sf"/>
</dbReference>
<dbReference type="InterPro" id="IPR001584">
    <property type="entry name" value="Integrase_cat-core"/>
</dbReference>
<feature type="signal peptide" evidence="10">
    <location>
        <begin position="1"/>
        <end position="22"/>
    </location>
</feature>
<proteinExistence type="predicted"/>
<accession>A0AAD8VC19</accession>
<dbReference type="InterPro" id="IPR000477">
    <property type="entry name" value="RT_dom"/>
</dbReference>
<feature type="domain" description="CCHC-type" evidence="11">
    <location>
        <begin position="431"/>
        <end position="446"/>
    </location>
</feature>
<dbReference type="Pfam" id="PF17917">
    <property type="entry name" value="RT_RNaseH"/>
    <property type="match status" value="2"/>
</dbReference>
<evidence type="ECO:0000256" key="5">
    <source>
        <dbReference type="ARBA" id="ARBA00022759"/>
    </source>
</evidence>
<dbReference type="Gene3D" id="3.30.420.10">
    <property type="entry name" value="Ribonuclease H-like superfamily/Ribonuclease H"/>
    <property type="match status" value="3"/>
</dbReference>
<evidence type="ECO:0000256" key="1">
    <source>
        <dbReference type="ARBA" id="ARBA00012493"/>
    </source>
</evidence>
<keyword evidence="7" id="KW-0695">RNA-directed DNA polymerase</keyword>
<dbReference type="Pfam" id="PF24626">
    <property type="entry name" value="SH3_Tf2-1"/>
    <property type="match status" value="3"/>
</dbReference>
<keyword evidence="6" id="KW-0378">Hydrolase</keyword>
<organism evidence="14 15">
    <name type="scientific">Lolium multiflorum</name>
    <name type="common">Italian ryegrass</name>
    <name type="synonym">Lolium perenne subsp. multiflorum</name>
    <dbReference type="NCBI Taxonomy" id="4521"/>
    <lineage>
        <taxon>Eukaryota</taxon>
        <taxon>Viridiplantae</taxon>
        <taxon>Streptophyta</taxon>
        <taxon>Embryophyta</taxon>
        <taxon>Tracheophyta</taxon>
        <taxon>Spermatophyta</taxon>
        <taxon>Magnoliopsida</taxon>
        <taxon>Liliopsida</taxon>
        <taxon>Poales</taxon>
        <taxon>Poaceae</taxon>
        <taxon>BOP clade</taxon>
        <taxon>Pooideae</taxon>
        <taxon>Poodae</taxon>
        <taxon>Poeae</taxon>
        <taxon>Poeae Chloroplast Group 2 (Poeae type)</taxon>
        <taxon>Loliodinae</taxon>
        <taxon>Loliinae</taxon>
        <taxon>Lolium</taxon>
    </lineage>
</organism>
<keyword evidence="8" id="KW-0863">Zinc-finger</keyword>
<dbReference type="GO" id="GO:0016787">
    <property type="term" value="F:hydrolase activity"/>
    <property type="evidence" value="ECO:0007669"/>
    <property type="project" value="UniProtKB-KW"/>
</dbReference>
<dbReference type="Pfam" id="PF03732">
    <property type="entry name" value="Retrotrans_gag"/>
    <property type="match status" value="1"/>
</dbReference>
<dbReference type="GO" id="GO:0004519">
    <property type="term" value="F:endonuclease activity"/>
    <property type="evidence" value="ECO:0007669"/>
    <property type="project" value="UniProtKB-KW"/>
</dbReference>
<feature type="compositionally biased region" description="Low complexity" evidence="9">
    <location>
        <begin position="135"/>
        <end position="146"/>
    </location>
</feature>
<keyword evidence="4" id="KW-0540">Nuclease</keyword>
<feature type="domain" description="Integrase catalytic" evidence="13">
    <location>
        <begin position="1956"/>
        <end position="2116"/>
    </location>
</feature>
<keyword evidence="8" id="KW-0479">Metal-binding</keyword>
<feature type="compositionally biased region" description="Polar residues" evidence="9">
    <location>
        <begin position="386"/>
        <end position="414"/>
    </location>
</feature>
<dbReference type="PANTHER" id="PTHR35046">
    <property type="entry name" value="ZINC KNUCKLE (CCHC-TYPE) FAMILY PROTEIN"/>
    <property type="match status" value="1"/>
</dbReference>
<sequence length="2925" mass="334831">MEIIIALVDRTLVMMILAPTQGAESSIAMLVLMSVLNKNKLFTKIVLKRLAMPTMGMTTNPKTTSSTTWTRHLIVKPMWMLKTKVIKIHQGVISGIILAMTKGAEDNLNKIKMREPTLDNVNNLQDQDERANIGQRQQPRQDPQQHPQHEPSEASVHLQRQPNAMVGRGRPPLPPQAARDEGIRPRRRNMEDEENMYGKLKFNMPKFKGEDDAEAYLSWALKVDKIFRIHNYSGAKKVAMASLEFEDYANTWWEQVVTLREEKGDPPIDTWEDMKEEMEARFVPKHYKTDLFNKLQKLKQGTKTVEEFFKEMELTMMRANIQESEDQTIARFFNGLNYPIKRVVEFQQYSNMVELVHQASKAERQVNEDTKYSKSKQYFASKFATSNPTTSVKPTASSTPSKQPSIQSRMKQTVSSTASSKASTGPSNVTCFKCGTQGHKSFECKNTKVMITMENGDIETLSEGEYEALVQAAVANEEDYDEESGEDPLLCTHDPSPSLVVTRVLTTQPQAMEDQRCNIFQTRAGIGGKSIKVIIDGGSCHNLASTELCEKLNLTLRKHPHPYHVQWLSDKGNVKIQHTVTVNFKIGPYEDTVECDVVPMTVCHMLLGRPWQFDKKAIHDGFSNAYTFKVKDKKFELRPMTPSQIIADNAKALARAQHHTHHSEMRGDGATHQKESERHHPHMSERKSVLLTTKSEWREVKDNPSTTIHYVLICKGLSSETNDLTNIPSSLLSLLKEFQDVFPDELPHGLPPLRGIEHRIDLIPGAPLPNRAAYRTNPEDTKEIQRQIQDLLAKGKNLEDHVQHVREVLCILRHEKLFANLPKCHFAQNKLVFLGFVVSANGIEVDSSKVEAIHNWPTPTNVGQVRSFHGLAGFYRRFVKDFSTIACPLNELTKKNVPFVWGKAQQKAFDELKKRLTEAPLLALPDFTKTFEIECDASGLGIGGVLMQNGKPVAYYSEKLDGARLNYPIYDKELYALVRVLEVWQHYLWPKEFVIHSDHESLKYLKSQHNLNKRHAKWVEFIESFPYVIKYKKGKENVVADALSRKITLLLTRLEFHILGLEEIKELYPSDAFFGPIFAKCSIDRGFDDFYLHDGYLFKANKICIPESSLRKLLLQESHGGGLMGHFGREKTYAMLSTHYYWPRMYRDVERLCRRCTTCLQAKSTSNPYGLPRTKHGHDSIFVVVDRFSKMAHFIPCHKSDDASHIASLFFREVVRLHGIPASIVSDRDVKFMSYLWKSLMAKFGVKLLFSSSSHPQTDGQTEVVNRSLSTLLRTLVKTNLKSWEDCLPHAEFAYNRAKHSTTSRSPFMIVYGFEPPTALDILPLPLHERTNMDFDKRTTAMKKLHEETRATIQEHVLRQANRLNAKKKERVFEEGDLVWIHLRKERFPQERNSKLKPRGDGPFKVLKRINNNAYVIDIPTSKYLVSNTFNISDLSPYHGDEEEQDLSPCAVPVILVPKPDETQRMCMDCRPINAITVRYRHPIPRLDDMLDELSGATIFSKIDLRSGYHQIRMAIGDEWKTAFKTKLGLYEWLVMPFGLSNAPSTFMRLMNHILRPLIGKSVVVYFDDILIYSKNLEDHVQHVREVLCILRHEKLFANLPKCHFAQNKLVFLGFVVSANGIEVDSSKVEAIHNWPTPTNVGQVRSFHGLAGFYRRFVKDFSTIACPLNELTKKNVPFVWGKAQQKAFDELKKRLTEAPLLALPDFSKTFEIECDASGLGIGGVLMQNGKPVAYYSEKLDGARLNYPIYDKELYALVRVLEVWQHYLWPKEFVIHSDHESLKYLKSQHNLNKRHAKWVEFIESFPYVIKYKKGKENVVADALSRKITLLLTRLEFHILGLEEIKELYPSDAFFGPIFAKCSVDHGFDDFYLHDGYLFKANKICIPESSLRKLLLQESHGGGLMGHFGREKTYAMLSTHYYWPRMYRDVERLCRRCTTCLQAKSTSNPYGLYMPLPIPYAPWSDISMDFVLGLPRTKHGHDSIFVVVDRFSKMAHFIPCHKSDDASHIASLFFREVVRLHGIPASIVSDRDVKFMSYLWKSLMAKFGVKLLFSSSSHPQTDGQTEVVNRSLSTLLRTLVKTNLKSWEDCLPHAEFAYNRAKHSTTARSPFMVVYGFEPPTALDILPLPLHERTNMDFDERTTAIKKLHEETRATIQEHVLRQANRLNAKKKERVFEEGDLPRGDGPFKVLKRINNNAYVIDIPTSKYLVSNTFNISDLSPYHGDEEEQESRTTLSQGGGDDAGWPSDTSSPRPTSPPSGPMTRARVKALHDKEFQDVFPDELPHGLPPLRGIEHRIDLIPGAPLPNRAAYRTNPEDTKEIQRQIQDLLTKGYVRESLSPCAVPVILVPKPDETQRMCMDCRPINAITVRYRHPIPRLDDMLDELSGATIFSKIDLRSGYHQIRMAIGDEWKTAFKTKLGLYEWLVMPFGLSNAPSTFMRLMNHILRPLIGKSVVVYFDDILIYSKNLEDHVQHVREVLCILRHEKLYANLPKCTFAQNKLVFLGFVVSANGIEVDSSKVEAIHNWPTPTNVGQVRSFHGLAGFYRRFVKDFSTIACPLNELTKKNVPFVWGKAQQKAFDELKKRLTEAPLLALPDFAKTFEIECDASGLGIGGVLMQNGKPVAYYSEKLDGARLNYPIYDKELYALVRVLEVWQHYLWPREEIVRLHGVPRSIVSDRDVKFMSYLWKTLMAKFNVKLLFSSSSHPQTDGQTEVVNRSLSTLLRVLVKKNLKAWEDCIPHAEFAYNRAKHSTTTRSPFMVVYGFEPPTAIDLLPLPLHEQVNMDIDKRAQYMKKLHEDTRATIEQQVLRQATRLNLKKKARIFNEGDLVWIHLRKDRFPQERNSKLKPRGDGPFKVLKRINDNAYVVDIPTSKYLVSNTFNVSDLSPYHGDEENIESRTTLSQGGEMIRGGLWTPPPQDQQALLVVQ</sequence>
<feature type="region of interest" description="Disordered" evidence="9">
    <location>
        <begin position="386"/>
        <end position="426"/>
    </location>
</feature>
<feature type="domain" description="Reverse transcriptase" evidence="12">
    <location>
        <begin position="1438"/>
        <end position="1617"/>
    </location>
</feature>
<dbReference type="GO" id="GO:0008270">
    <property type="term" value="F:zinc ion binding"/>
    <property type="evidence" value="ECO:0007669"/>
    <property type="project" value="UniProtKB-KW"/>
</dbReference>
<dbReference type="PROSITE" id="PS50158">
    <property type="entry name" value="ZF_CCHC"/>
    <property type="match status" value="1"/>
</dbReference>
<evidence type="ECO:0000313" key="14">
    <source>
        <dbReference type="EMBL" id="KAK1602102.1"/>
    </source>
</evidence>
<dbReference type="SUPFAM" id="SSF53098">
    <property type="entry name" value="Ribonuclease H-like"/>
    <property type="match status" value="3"/>
</dbReference>
<feature type="region of interest" description="Disordered" evidence="9">
    <location>
        <begin position="2218"/>
        <end position="2263"/>
    </location>
</feature>
<dbReference type="Gene3D" id="2.40.70.10">
    <property type="entry name" value="Acid Proteases"/>
    <property type="match status" value="1"/>
</dbReference>
<evidence type="ECO:0000313" key="15">
    <source>
        <dbReference type="Proteomes" id="UP001231189"/>
    </source>
</evidence>
<keyword evidence="5" id="KW-0255">Endonuclease</keyword>
<dbReference type="Pfam" id="PF17921">
    <property type="entry name" value="Integrase_H2C2"/>
    <property type="match status" value="2"/>
</dbReference>
<dbReference type="Gene3D" id="3.30.70.270">
    <property type="match status" value="6"/>
</dbReference>
<evidence type="ECO:0000256" key="8">
    <source>
        <dbReference type="PROSITE-ProRule" id="PRU00047"/>
    </source>
</evidence>
<evidence type="ECO:0000256" key="3">
    <source>
        <dbReference type="ARBA" id="ARBA00022695"/>
    </source>
</evidence>
<evidence type="ECO:0000259" key="11">
    <source>
        <dbReference type="PROSITE" id="PS50158"/>
    </source>
</evidence>
<dbReference type="FunFam" id="3.30.420.10:FF:000032">
    <property type="entry name" value="Retrovirus-related Pol polyprotein from transposon 297-like Protein"/>
    <property type="match status" value="3"/>
</dbReference>
<evidence type="ECO:0000256" key="4">
    <source>
        <dbReference type="ARBA" id="ARBA00022722"/>
    </source>
</evidence>
<dbReference type="GO" id="GO:0003964">
    <property type="term" value="F:RNA-directed DNA polymerase activity"/>
    <property type="evidence" value="ECO:0007669"/>
    <property type="project" value="UniProtKB-KW"/>
</dbReference>
<feature type="compositionally biased region" description="Basic and acidic residues" evidence="9">
    <location>
        <begin position="178"/>
        <end position="190"/>
    </location>
</feature>
<dbReference type="Pfam" id="PF17919">
    <property type="entry name" value="RT_RNaseH_2"/>
    <property type="match status" value="1"/>
</dbReference>
<feature type="domain" description="Reverse transcriptase" evidence="12">
    <location>
        <begin position="2327"/>
        <end position="2506"/>
    </location>
</feature>
<dbReference type="Gene3D" id="3.10.10.10">
    <property type="entry name" value="HIV Type 1 Reverse Transcriptase, subunit A, domain 1"/>
    <property type="match status" value="2"/>
</dbReference>
<evidence type="ECO:0000256" key="2">
    <source>
        <dbReference type="ARBA" id="ARBA00022679"/>
    </source>
</evidence>
<dbReference type="GO" id="GO:0003676">
    <property type="term" value="F:nucleic acid binding"/>
    <property type="evidence" value="ECO:0007669"/>
    <property type="project" value="InterPro"/>
</dbReference>
<dbReference type="InterPro" id="IPR043502">
    <property type="entry name" value="DNA/RNA_pol_sf"/>
</dbReference>
<dbReference type="InterPro" id="IPR041588">
    <property type="entry name" value="Integrase_H2C2"/>
</dbReference>
<keyword evidence="2" id="KW-0808">Transferase</keyword>
<keyword evidence="8" id="KW-0862">Zinc</keyword>
<evidence type="ECO:0000259" key="13">
    <source>
        <dbReference type="PROSITE" id="PS50994"/>
    </source>
</evidence>
<gene>
    <name evidence="14" type="ORF">QYE76_017145</name>
</gene>
<feature type="chain" id="PRO_5042252944" description="RNA-directed DNA polymerase" evidence="10">
    <location>
        <begin position="23"/>
        <end position="2925"/>
    </location>
</feature>
<evidence type="ECO:0000259" key="12">
    <source>
        <dbReference type="PROSITE" id="PS50878"/>
    </source>
</evidence>
<dbReference type="InterPro" id="IPR001878">
    <property type="entry name" value="Znf_CCHC"/>
</dbReference>
<dbReference type="InterPro" id="IPR041373">
    <property type="entry name" value="RT_RNaseH"/>
</dbReference>
<reference evidence="14" key="1">
    <citation type="submission" date="2023-07" db="EMBL/GenBank/DDBJ databases">
        <title>A chromosome-level genome assembly of Lolium multiflorum.</title>
        <authorList>
            <person name="Chen Y."/>
            <person name="Copetti D."/>
            <person name="Kolliker R."/>
            <person name="Studer B."/>
        </authorList>
    </citation>
    <scope>NUCLEOTIDE SEQUENCE</scope>
    <source>
        <strain evidence="14">02402/16</strain>
        <tissue evidence="14">Leaf</tissue>
    </source>
</reference>
<evidence type="ECO:0000256" key="10">
    <source>
        <dbReference type="SAM" id="SignalP"/>
    </source>
</evidence>
<comment type="caution">
    <text evidence="14">The sequence shown here is derived from an EMBL/GenBank/DDBJ whole genome shotgun (WGS) entry which is preliminary data.</text>
</comment>
<protein>
    <recommendedName>
        <fullName evidence="1">RNA-directed DNA polymerase</fullName>
        <ecNumber evidence="1">2.7.7.49</ecNumber>
    </recommendedName>
</protein>
<dbReference type="InterPro" id="IPR036397">
    <property type="entry name" value="RNaseH_sf"/>
</dbReference>
<dbReference type="SUPFAM" id="SSF56672">
    <property type="entry name" value="DNA/RNA polymerases"/>
    <property type="match status" value="3"/>
</dbReference>
<dbReference type="CDD" id="cd00303">
    <property type="entry name" value="retropepsin_like"/>
    <property type="match status" value="1"/>
</dbReference>
<feature type="compositionally biased region" description="Low complexity" evidence="9">
    <location>
        <begin position="415"/>
        <end position="424"/>
    </location>
</feature>
<evidence type="ECO:0000256" key="7">
    <source>
        <dbReference type="ARBA" id="ARBA00022918"/>
    </source>
</evidence>
<feature type="region of interest" description="Disordered" evidence="9">
    <location>
        <begin position="652"/>
        <end position="686"/>
    </location>
</feature>
<dbReference type="CDD" id="cd09274">
    <property type="entry name" value="RNase_HI_RT_Ty3"/>
    <property type="match status" value="2"/>
</dbReference>
<dbReference type="InterPro" id="IPR043128">
    <property type="entry name" value="Rev_trsase/Diguanyl_cyclase"/>
</dbReference>
<dbReference type="GO" id="GO:0015074">
    <property type="term" value="P:DNA integration"/>
    <property type="evidence" value="ECO:0007669"/>
    <property type="project" value="InterPro"/>
</dbReference>
<name>A0AAD8VC19_LOLMU</name>
<keyword evidence="15" id="KW-1185">Reference proteome</keyword>
<dbReference type="CDD" id="cd01647">
    <property type="entry name" value="RT_LTR"/>
    <property type="match status" value="2"/>
</dbReference>
<keyword evidence="3" id="KW-0548">Nucleotidyltransferase</keyword>
<dbReference type="FunFam" id="3.30.70.270:FF:000020">
    <property type="entry name" value="Transposon Tf2-6 polyprotein-like Protein"/>
    <property type="match status" value="3"/>
</dbReference>
<dbReference type="EC" id="2.7.7.49" evidence="1"/>
<dbReference type="Gene3D" id="1.10.340.70">
    <property type="match status" value="2"/>
</dbReference>
<dbReference type="InterPro" id="IPR005162">
    <property type="entry name" value="Retrotrans_gag_dom"/>
</dbReference>
<evidence type="ECO:0000256" key="9">
    <source>
        <dbReference type="SAM" id="MobiDB-lite"/>
    </source>
</evidence>
<dbReference type="FunFam" id="1.10.340.70:FF:000001">
    <property type="entry name" value="Retrovirus-related Pol polyprotein from transposon gypsy-like Protein"/>
    <property type="match status" value="2"/>
</dbReference>
<dbReference type="EMBL" id="JAUUTY010000313">
    <property type="protein sequence ID" value="KAK1602102.1"/>
    <property type="molecule type" value="Genomic_DNA"/>
</dbReference>